<dbReference type="SUPFAM" id="SSF53448">
    <property type="entry name" value="Nucleotide-diphospho-sugar transferases"/>
    <property type="match status" value="1"/>
</dbReference>
<gene>
    <name evidence="2" type="ORF">EAF64_17745</name>
</gene>
<reference evidence="2 3" key="1">
    <citation type="submission" date="2019-01" db="EMBL/GenBank/DDBJ databases">
        <title>Halorientalis sp. F13-25 a new haloarchaeum isolated from hypersaline water.</title>
        <authorList>
            <person name="Ana D.-V."/>
            <person name="Cristina S.-P."/>
            <person name="Antonio V."/>
        </authorList>
    </citation>
    <scope>NUCLEOTIDE SEQUENCE [LARGE SCALE GENOMIC DNA]</scope>
    <source>
        <strain evidence="2 3">F13-25</strain>
    </source>
</reference>
<organism evidence="2 3">
    <name type="scientific">Halorientalis pallida</name>
    <dbReference type="NCBI Taxonomy" id="2479928"/>
    <lineage>
        <taxon>Archaea</taxon>
        <taxon>Methanobacteriati</taxon>
        <taxon>Methanobacteriota</taxon>
        <taxon>Stenosarchaea group</taxon>
        <taxon>Halobacteria</taxon>
        <taxon>Halobacteriales</taxon>
        <taxon>Haloarculaceae</taxon>
        <taxon>Halorientalis</taxon>
    </lineage>
</organism>
<dbReference type="Gene3D" id="3.90.550.10">
    <property type="entry name" value="Spore Coat Polysaccharide Biosynthesis Protein SpsA, Chain A"/>
    <property type="match status" value="1"/>
</dbReference>
<dbReference type="EMBL" id="RDFA01000007">
    <property type="protein sequence ID" value="RXK46984.1"/>
    <property type="molecule type" value="Genomic_DNA"/>
</dbReference>
<dbReference type="GO" id="GO:0016779">
    <property type="term" value="F:nucleotidyltransferase activity"/>
    <property type="evidence" value="ECO:0007669"/>
    <property type="project" value="UniProtKB-ARBA"/>
</dbReference>
<dbReference type="InterPro" id="IPR029044">
    <property type="entry name" value="Nucleotide-diphossugar_trans"/>
</dbReference>
<dbReference type="InterPro" id="IPR025877">
    <property type="entry name" value="MobA-like_NTP_Trfase"/>
</dbReference>
<dbReference type="PANTHER" id="PTHR43777">
    <property type="entry name" value="MOLYBDENUM COFACTOR CYTIDYLYLTRANSFERASE"/>
    <property type="match status" value="1"/>
</dbReference>
<evidence type="ECO:0000313" key="2">
    <source>
        <dbReference type="EMBL" id="RXK46984.1"/>
    </source>
</evidence>
<dbReference type="OrthoDB" id="9782at2157"/>
<proteinExistence type="predicted"/>
<feature type="domain" description="MobA-like NTP transferase" evidence="1">
    <location>
        <begin position="3"/>
        <end position="127"/>
    </location>
</feature>
<protein>
    <submittedName>
        <fullName evidence="2">Cobalamin biosynthesis protein CobY</fullName>
    </submittedName>
</protein>
<dbReference type="Pfam" id="PF12804">
    <property type="entry name" value="NTP_transf_3"/>
    <property type="match status" value="1"/>
</dbReference>
<keyword evidence="3" id="KW-1185">Reference proteome</keyword>
<accession>A0A498KUE2</accession>
<evidence type="ECO:0000259" key="1">
    <source>
        <dbReference type="Pfam" id="PF12804"/>
    </source>
</evidence>
<dbReference type="PANTHER" id="PTHR43777:SF1">
    <property type="entry name" value="MOLYBDENUM COFACTOR CYTIDYLYLTRANSFERASE"/>
    <property type="match status" value="1"/>
</dbReference>
<dbReference type="AlphaFoldDB" id="A0A498KUE2"/>
<name>A0A498KUE2_9EURY</name>
<sequence length="196" mass="20154">MDALLMCGGQGTRLDAPVEKPLYGIAGRPMVDRVHDALAGSEIDSVVAAVSPHTPQTAAHLRERGADVVETPGEGYVADLDAALATLSRPAVTCVADLPLLLPALVDEACAAYRDAPADSLTVAVPADLKRRLGVSADTTFEEQGQELAPTGLNVVGGDDGTVWVTSAARLAVNVNRPGDGAVAGWLAARLAQPKE</sequence>
<dbReference type="Proteomes" id="UP000289691">
    <property type="component" value="Unassembled WGS sequence"/>
</dbReference>
<evidence type="ECO:0000313" key="3">
    <source>
        <dbReference type="Proteomes" id="UP000289691"/>
    </source>
</evidence>
<comment type="caution">
    <text evidence="2">The sequence shown here is derived from an EMBL/GenBank/DDBJ whole genome shotgun (WGS) entry which is preliminary data.</text>
</comment>
<dbReference type="RefSeq" id="WP_129070317.1">
    <property type="nucleotide sequence ID" value="NZ_RDFA01000007.1"/>
</dbReference>